<organism evidence="2 3">
    <name type="scientific">Actinoplanes aureus</name>
    <dbReference type="NCBI Taxonomy" id="2792083"/>
    <lineage>
        <taxon>Bacteria</taxon>
        <taxon>Bacillati</taxon>
        <taxon>Actinomycetota</taxon>
        <taxon>Actinomycetes</taxon>
        <taxon>Micromonosporales</taxon>
        <taxon>Micromonosporaceae</taxon>
        <taxon>Actinoplanes</taxon>
    </lineage>
</organism>
<sequence length="161" mass="17114">MHLAQVLDVIEALVAASGHPEITAVERYGNDLVAGGPSPAGIRVRYRTGAEAYLWGAIWPGENALPTPEQLPPPSRRVDRIAVFTAWLLDAARPAGFRSWQLVALPELGPTDERGKVPSGVRIDCADGTSLLLRATAAGGPEQDPDVDPYPEYRVPASLGA</sequence>
<name>A0A931CAU1_9ACTN</name>
<comment type="caution">
    <text evidence="2">The sequence shown here is derived from an EMBL/GenBank/DDBJ whole genome shotgun (WGS) entry which is preliminary data.</text>
</comment>
<protein>
    <submittedName>
        <fullName evidence="2">Uncharacterized protein</fullName>
    </submittedName>
</protein>
<dbReference type="AlphaFoldDB" id="A0A931CAU1"/>
<feature type="region of interest" description="Disordered" evidence="1">
    <location>
        <begin position="136"/>
        <end position="161"/>
    </location>
</feature>
<evidence type="ECO:0000313" key="2">
    <source>
        <dbReference type="EMBL" id="MBG0563708.1"/>
    </source>
</evidence>
<gene>
    <name evidence="2" type="ORF">I4J89_19875</name>
</gene>
<dbReference type="Proteomes" id="UP000598146">
    <property type="component" value="Unassembled WGS sequence"/>
</dbReference>
<evidence type="ECO:0000313" key="3">
    <source>
        <dbReference type="Proteomes" id="UP000598146"/>
    </source>
</evidence>
<reference evidence="2" key="1">
    <citation type="submission" date="2020-11" db="EMBL/GenBank/DDBJ databases">
        <title>Isolation and identification of active actinomycetes.</title>
        <authorList>
            <person name="Sun X."/>
        </authorList>
    </citation>
    <scope>NUCLEOTIDE SEQUENCE</scope>
    <source>
        <strain evidence="2">NEAU-A11</strain>
    </source>
</reference>
<proteinExistence type="predicted"/>
<keyword evidence="3" id="KW-1185">Reference proteome</keyword>
<evidence type="ECO:0000256" key="1">
    <source>
        <dbReference type="SAM" id="MobiDB-lite"/>
    </source>
</evidence>
<accession>A0A931CAU1</accession>
<dbReference type="EMBL" id="JADQTO010000008">
    <property type="protein sequence ID" value="MBG0563708.1"/>
    <property type="molecule type" value="Genomic_DNA"/>
</dbReference>